<dbReference type="PANTHER" id="PTHR21220:SF0">
    <property type="entry name" value="DNA-DEPENDENT METALLOPROTEASE SPRTN"/>
    <property type="match status" value="1"/>
</dbReference>
<dbReference type="Pfam" id="PF22934">
    <property type="entry name" value="SPRTN_ZBD"/>
    <property type="match status" value="1"/>
</dbReference>
<dbReference type="STRING" id="1965070.A0A3S3SLZ1"/>
<proteinExistence type="predicted"/>
<keyword evidence="6" id="KW-1185">Reference proteome</keyword>
<protein>
    <submittedName>
        <fullName evidence="5">SprT-like domain-containing protein Spartan isoform X1</fullName>
    </submittedName>
</protein>
<feature type="region of interest" description="Disordered" evidence="3">
    <location>
        <begin position="286"/>
        <end position="305"/>
    </location>
</feature>
<dbReference type="GO" id="GO:0004222">
    <property type="term" value="F:metalloendopeptidase activity"/>
    <property type="evidence" value="ECO:0007669"/>
    <property type="project" value="InterPro"/>
</dbReference>
<feature type="domain" description="SprT-like" evidence="4">
    <location>
        <begin position="111"/>
        <end position="281"/>
    </location>
</feature>
<gene>
    <name evidence="5" type="ORF">B4U79_06557</name>
</gene>
<evidence type="ECO:0000259" key="4">
    <source>
        <dbReference type="SMART" id="SM00731"/>
    </source>
</evidence>
<comment type="subcellular location">
    <subcellularLocation>
        <location evidence="1">Nucleus</location>
    </subcellularLocation>
</comment>
<evidence type="ECO:0000313" key="6">
    <source>
        <dbReference type="Proteomes" id="UP000285301"/>
    </source>
</evidence>
<evidence type="ECO:0000256" key="3">
    <source>
        <dbReference type="SAM" id="MobiDB-lite"/>
    </source>
</evidence>
<comment type="caution">
    <text evidence="5">The sequence shown here is derived from an EMBL/GenBank/DDBJ whole genome shotgun (WGS) entry which is preliminary data.</text>
</comment>
<dbReference type="OrthoDB" id="5236983at2759"/>
<dbReference type="GO" id="GO:0005634">
    <property type="term" value="C:nucleus"/>
    <property type="evidence" value="ECO:0007669"/>
    <property type="project" value="UniProtKB-SubCell"/>
</dbReference>
<dbReference type="AlphaFoldDB" id="A0A3S3SLZ1"/>
<dbReference type="GO" id="GO:0003697">
    <property type="term" value="F:single-stranded DNA binding"/>
    <property type="evidence" value="ECO:0007669"/>
    <property type="project" value="InterPro"/>
</dbReference>
<evidence type="ECO:0000256" key="2">
    <source>
        <dbReference type="ARBA" id="ARBA00023242"/>
    </source>
</evidence>
<dbReference type="SMART" id="SM00731">
    <property type="entry name" value="SprT"/>
    <property type="match status" value="1"/>
</dbReference>
<dbReference type="InterPro" id="IPR006640">
    <property type="entry name" value="SprT-like_domain"/>
</dbReference>
<name>A0A3S3SLZ1_9ACAR</name>
<evidence type="ECO:0000256" key="1">
    <source>
        <dbReference type="ARBA" id="ARBA00004123"/>
    </source>
</evidence>
<dbReference type="GO" id="GO:0031593">
    <property type="term" value="F:polyubiquitin modification-dependent protein binding"/>
    <property type="evidence" value="ECO:0007669"/>
    <property type="project" value="TreeGrafter"/>
</dbReference>
<accession>A0A3S3SLZ1</accession>
<dbReference type="EMBL" id="NCKU01000139">
    <property type="protein sequence ID" value="RWS16980.1"/>
    <property type="molecule type" value="Genomic_DNA"/>
</dbReference>
<keyword evidence="2" id="KW-0539">Nucleus</keyword>
<dbReference type="Pfam" id="PF10263">
    <property type="entry name" value="SprT-like"/>
    <property type="match status" value="1"/>
</dbReference>
<dbReference type="GO" id="GO:0006974">
    <property type="term" value="P:DNA damage response"/>
    <property type="evidence" value="ECO:0007669"/>
    <property type="project" value="InterPro"/>
</dbReference>
<sequence>MNEKSEDSNDDLISSFFCNKEDDDLISSFTVRTDEYKDIDYALALSLQEFEDSQCFFNYEENDLLFAHELQKHLNHSETVRDPLANDCFVVSGKRYQSLVDPELEVKDPHPNIWHLFRDFDKHFFRGVLTSKCVQVEWSKRMTSCAGICEWRSFGLCTIRLSEPLLTLRSRSDLIETLLHEMIHAYLFVIGDRDNHESHGPKFHYHMYRINKEAKTNITVYHTFHDEVKYYQKHVWRCDGPCSKRPPYFGYIRRSMNRKPGPYDFWWKDHVSSCGGTFIKLSEPENFDKKKNPKKHTATIATSSTSTAKVNDIRTHFTKDGRDDESKKKSQFVPFSGKGFILGNSSVSTRNKTQINNQHNVSNGSSNSASILPKKRKLEQYIEINID</sequence>
<dbReference type="PANTHER" id="PTHR21220">
    <property type="entry name" value="DNA-DEPENDENT METALLOPROTEASE SPRTN"/>
    <property type="match status" value="1"/>
</dbReference>
<organism evidence="5 6">
    <name type="scientific">Dinothrombium tinctorium</name>
    <dbReference type="NCBI Taxonomy" id="1965070"/>
    <lineage>
        <taxon>Eukaryota</taxon>
        <taxon>Metazoa</taxon>
        <taxon>Ecdysozoa</taxon>
        <taxon>Arthropoda</taxon>
        <taxon>Chelicerata</taxon>
        <taxon>Arachnida</taxon>
        <taxon>Acari</taxon>
        <taxon>Acariformes</taxon>
        <taxon>Trombidiformes</taxon>
        <taxon>Prostigmata</taxon>
        <taxon>Anystina</taxon>
        <taxon>Parasitengona</taxon>
        <taxon>Trombidioidea</taxon>
        <taxon>Trombidiidae</taxon>
        <taxon>Dinothrombium</taxon>
    </lineage>
</organism>
<reference evidence="5 6" key="1">
    <citation type="journal article" date="2018" name="Gigascience">
        <title>Genomes of trombidid mites reveal novel predicted allergens and laterally-transferred genes associated with secondary metabolism.</title>
        <authorList>
            <person name="Dong X."/>
            <person name="Chaisiri K."/>
            <person name="Xia D."/>
            <person name="Armstrong S.D."/>
            <person name="Fang Y."/>
            <person name="Donnelly M.J."/>
            <person name="Kadowaki T."/>
            <person name="McGarry J.W."/>
            <person name="Darby A.C."/>
            <person name="Makepeace B.L."/>
        </authorList>
    </citation>
    <scope>NUCLEOTIDE SEQUENCE [LARGE SCALE GENOMIC DNA]</scope>
    <source>
        <strain evidence="5">UoL-WK</strain>
    </source>
</reference>
<dbReference type="InterPro" id="IPR044245">
    <property type="entry name" value="Spartan"/>
</dbReference>
<dbReference type="Proteomes" id="UP000285301">
    <property type="component" value="Unassembled WGS sequence"/>
</dbReference>
<evidence type="ECO:0000313" key="5">
    <source>
        <dbReference type="EMBL" id="RWS16980.1"/>
    </source>
</evidence>
<dbReference type="InterPro" id="IPR055220">
    <property type="entry name" value="SPRTN_ZBD"/>
</dbReference>